<dbReference type="EMBL" id="QTTN01000014">
    <property type="protein sequence ID" value="REE84499.1"/>
    <property type="molecule type" value="Genomic_DNA"/>
</dbReference>
<protein>
    <submittedName>
        <fullName evidence="3">Putative dehydrogenase</fullName>
    </submittedName>
</protein>
<dbReference type="InterPro" id="IPR051317">
    <property type="entry name" value="Gfo/Idh/MocA_oxidoreduct"/>
</dbReference>
<dbReference type="SUPFAM" id="SSF51735">
    <property type="entry name" value="NAD(P)-binding Rossmann-fold domains"/>
    <property type="match status" value="1"/>
</dbReference>
<proteinExistence type="predicted"/>
<gene>
    <name evidence="3" type="ORF">A8990_11433</name>
</gene>
<dbReference type="PANTHER" id="PTHR43708">
    <property type="entry name" value="CONSERVED EXPRESSED OXIDOREDUCTASE (EUROFUNG)"/>
    <property type="match status" value="1"/>
</dbReference>
<evidence type="ECO:0000313" key="3">
    <source>
        <dbReference type="EMBL" id="REE84499.1"/>
    </source>
</evidence>
<dbReference type="Pfam" id="PF01408">
    <property type="entry name" value="GFO_IDH_MocA"/>
    <property type="match status" value="1"/>
</dbReference>
<dbReference type="InterPro" id="IPR036291">
    <property type="entry name" value="NAD(P)-bd_dom_sf"/>
</dbReference>
<feature type="domain" description="GFO/IDH/MocA-like oxidoreductase" evidence="2">
    <location>
        <begin position="172"/>
        <end position="246"/>
    </location>
</feature>
<dbReference type="AlphaFoldDB" id="A0A3D9RWY1"/>
<comment type="caution">
    <text evidence="3">The sequence shown here is derived from an EMBL/GenBank/DDBJ whole genome shotgun (WGS) entry which is preliminary data.</text>
</comment>
<sequence length="321" mass="36256">MMKIAIIGTGGIASAYMQALRWGNANCRFKLQPMAAVNRSEQGNARAVALGIDNVYLDIDVMIEKEQPDGLICSVGATEIVDVMKKLIPYGIPILVEKPPGLNIGETEQLLAMAQSYRTSVMVGFNRRFYSVVEQAKQQIDVSGGLLGMRLDGFERYRMLKEQGYTAEALERLLTTNSIHCIDLIRFYAGDILDVHAFENQFSKEPFNHRYAAMIRTQSNVAVTFQAFWHALGNWSYELYIPDGRISFSNLEKGVYSTRSTQVVELTPQQEDIEAKPGFVRMLEYFANHVVRLKTSYNGKHSLLDAVETMDLIRRLSFSKQ</sequence>
<dbReference type="SUPFAM" id="SSF55347">
    <property type="entry name" value="Glyceraldehyde-3-phosphate dehydrogenase-like, C-terminal domain"/>
    <property type="match status" value="1"/>
</dbReference>
<evidence type="ECO:0000259" key="2">
    <source>
        <dbReference type="Pfam" id="PF22725"/>
    </source>
</evidence>
<dbReference type="InterPro" id="IPR055170">
    <property type="entry name" value="GFO_IDH_MocA-like_dom"/>
</dbReference>
<evidence type="ECO:0000313" key="4">
    <source>
        <dbReference type="Proteomes" id="UP000256304"/>
    </source>
</evidence>
<reference evidence="3 4" key="1">
    <citation type="submission" date="2018-08" db="EMBL/GenBank/DDBJ databases">
        <title>Genomic Encyclopedia of Type Strains, Phase III (KMG-III): the genomes of soil and plant-associated and newly described type strains.</title>
        <authorList>
            <person name="Whitman W."/>
        </authorList>
    </citation>
    <scope>NUCLEOTIDE SEQUENCE [LARGE SCALE GENOMIC DNA]</scope>
    <source>
        <strain evidence="3 4">CGMCC 1.10966</strain>
    </source>
</reference>
<keyword evidence="4" id="KW-1185">Reference proteome</keyword>
<dbReference type="GO" id="GO:0000166">
    <property type="term" value="F:nucleotide binding"/>
    <property type="evidence" value="ECO:0007669"/>
    <property type="project" value="InterPro"/>
</dbReference>
<dbReference type="Gene3D" id="3.40.50.720">
    <property type="entry name" value="NAD(P)-binding Rossmann-like Domain"/>
    <property type="match status" value="1"/>
</dbReference>
<dbReference type="RefSeq" id="WP_116189546.1">
    <property type="nucleotide sequence ID" value="NZ_QTTN01000014.1"/>
</dbReference>
<dbReference type="PANTHER" id="PTHR43708:SF4">
    <property type="entry name" value="OXIDOREDUCTASE YCEM-RELATED"/>
    <property type="match status" value="1"/>
</dbReference>
<accession>A0A3D9RWY1</accession>
<dbReference type="Gene3D" id="3.30.360.10">
    <property type="entry name" value="Dihydrodipicolinate Reductase, domain 2"/>
    <property type="match status" value="1"/>
</dbReference>
<dbReference type="InterPro" id="IPR000683">
    <property type="entry name" value="Gfo/Idh/MocA-like_OxRdtase_N"/>
</dbReference>
<dbReference type="Pfam" id="PF22725">
    <property type="entry name" value="GFO_IDH_MocA_C3"/>
    <property type="match status" value="1"/>
</dbReference>
<feature type="domain" description="Gfo/Idh/MocA-like oxidoreductase N-terminal" evidence="1">
    <location>
        <begin position="2"/>
        <end position="125"/>
    </location>
</feature>
<organism evidence="3 4">
    <name type="scientific">Paenibacillus taihuensis</name>
    <dbReference type="NCBI Taxonomy" id="1156355"/>
    <lineage>
        <taxon>Bacteria</taxon>
        <taxon>Bacillati</taxon>
        <taxon>Bacillota</taxon>
        <taxon>Bacilli</taxon>
        <taxon>Bacillales</taxon>
        <taxon>Paenibacillaceae</taxon>
        <taxon>Paenibacillus</taxon>
    </lineage>
</organism>
<dbReference type="OrthoDB" id="9793050at2"/>
<name>A0A3D9RWY1_9BACL</name>
<evidence type="ECO:0000259" key="1">
    <source>
        <dbReference type="Pfam" id="PF01408"/>
    </source>
</evidence>
<dbReference type="Proteomes" id="UP000256304">
    <property type="component" value="Unassembled WGS sequence"/>
</dbReference>